<feature type="signal peptide" evidence="1">
    <location>
        <begin position="1"/>
        <end position="18"/>
    </location>
</feature>
<dbReference type="EMBL" id="CP119317">
    <property type="protein sequence ID" value="WEK54231.1"/>
    <property type="molecule type" value="Genomic_DNA"/>
</dbReference>
<dbReference type="PROSITE" id="PS51257">
    <property type="entry name" value="PROKAR_LIPOPROTEIN"/>
    <property type="match status" value="1"/>
</dbReference>
<keyword evidence="1" id="KW-0732">Signal</keyword>
<evidence type="ECO:0008006" key="4">
    <source>
        <dbReference type="Google" id="ProtNLM"/>
    </source>
</evidence>
<keyword evidence="3" id="KW-1185">Reference proteome</keyword>
<evidence type="ECO:0000313" key="2">
    <source>
        <dbReference type="EMBL" id="WEK54231.1"/>
    </source>
</evidence>
<evidence type="ECO:0000313" key="3">
    <source>
        <dbReference type="Proteomes" id="UP001178662"/>
    </source>
</evidence>
<dbReference type="AlphaFoldDB" id="A0AA95JBM0"/>
<gene>
    <name evidence="2" type="ORF">P0Y55_16990</name>
</gene>
<protein>
    <recommendedName>
        <fullName evidence="4">Lipoprotein</fullName>
    </recommendedName>
</protein>
<evidence type="ECO:0000256" key="1">
    <source>
        <dbReference type="SAM" id="SignalP"/>
    </source>
</evidence>
<sequence>MKKVLLSLFVLILLSACGNDPIKDDLLNYINNEVAPLGDEEDKLLTAYSNVTGDNYESDEDLYYALDEDIIPRYYKFITKLENIRPKTAEVKELHEIYVAAANNQYNAMTQVLAALEGQDYNLIAEANDKLSKGRKGVRDWQDRLSQLMKEHNIELKE</sequence>
<proteinExistence type="predicted"/>
<reference evidence="2" key="1">
    <citation type="submission" date="2023-03" db="EMBL/GenBank/DDBJ databases">
        <title>Andean soil-derived lignocellulolytic bacterial consortium as a source of novel taxa and putative plastic-active enzymes.</title>
        <authorList>
            <person name="Diaz-Garcia L."/>
            <person name="Chuvochina M."/>
            <person name="Feuerriegel G."/>
            <person name="Bunk B."/>
            <person name="Sproer C."/>
            <person name="Streit W.R."/>
            <person name="Rodriguez L.M."/>
            <person name="Overmann J."/>
            <person name="Jimenez D.J."/>
        </authorList>
    </citation>
    <scope>NUCLEOTIDE SEQUENCE</scope>
    <source>
        <strain evidence="2">MAG 2441</strain>
    </source>
</reference>
<dbReference type="Proteomes" id="UP001178662">
    <property type="component" value="Chromosome"/>
</dbReference>
<accession>A0AA95JBM0</accession>
<feature type="chain" id="PRO_5041743563" description="Lipoprotein" evidence="1">
    <location>
        <begin position="19"/>
        <end position="158"/>
    </location>
</feature>
<name>A0AA95JBM0_9BACL</name>
<organism evidence="2 3">
    <name type="scientific">Candidatus Cohnella colombiensis</name>
    <dbReference type="NCBI Taxonomy" id="3121368"/>
    <lineage>
        <taxon>Bacteria</taxon>
        <taxon>Bacillati</taxon>
        <taxon>Bacillota</taxon>
        <taxon>Bacilli</taxon>
        <taxon>Bacillales</taxon>
        <taxon>Paenibacillaceae</taxon>
        <taxon>Cohnella</taxon>
    </lineage>
</organism>